<dbReference type="InterPro" id="IPR021373">
    <property type="entry name" value="DUF2993"/>
</dbReference>
<evidence type="ECO:0000313" key="1">
    <source>
        <dbReference type="EMBL" id="MBD2770811.1"/>
    </source>
</evidence>
<protein>
    <submittedName>
        <fullName evidence="1">DUF2993 domain-containing protein</fullName>
    </submittedName>
</protein>
<sequence>MPEEQRLEEQLLSQEAEKRISNELDQVEKIDVDVQTNLFKVMQGETDGVSVTGKGLVKEGIRVQEIKLKTDSLGVNPLSALFGQIELNHAVNASARVVMTEADINHALTSDYVRSKFQKFDLNVDGEIVSLQPQVIQIGLPGDGKMAFAGKVLLTEKGNSRRVGFTAIARPRKGQQPIMLESFTCIEGDGFPLEFVVTLMEKVKELVNLPYFQYEGTAIRVQNMEVEKGSLTLLVDTRLKEIPSL</sequence>
<organism evidence="1 2">
    <name type="scientific">Iningainema tapete BLCC-T55</name>
    <dbReference type="NCBI Taxonomy" id="2748662"/>
    <lineage>
        <taxon>Bacteria</taxon>
        <taxon>Bacillati</taxon>
        <taxon>Cyanobacteriota</taxon>
        <taxon>Cyanophyceae</taxon>
        <taxon>Nostocales</taxon>
        <taxon>Scytonemataceae</taxon>
        <taxon>Iningainema tapete</taxon>
    </lineage>
</organism>
<reference evidence="1" key="1">
    <citation type="submission" date="2020-09" db="EMBL/GenBank/DDBJ databases">
        <title>Iningainema tapete sp. nov. (Scytonemataceae, Cyanobacteria) from greenhouses in central Florida (USA) produces two types of nodularin with biosynthetic potential for microcystin-LR and anabaenopeptins.</title>
        <authorList>
            <person name="Berthold D.E."/>
            <person name="Lefler F.W."/>
            <person name="Huang I.-S."/>
            <person name="Abdulla H."/>
            <person name="Zimba P.V."/>
            <person name="Laughinghouse H.D. IV."/>
        </authorList>
    </citation>
    <scope>NUCLEOTIDE SEQUENCE</scope>
    <source>
        <strain evidence="1">BLCCT55</strain>
    </source>
</reference>
<dbReference type="AlphaFoldDB" id="A0A8J6XHN3"/>
<evidence type="ECO:0000313" key="2">
    <source>
        <dbReference type="Proteomes" id="UP000629098"/>
    </source>
</evidence>
<keyword evidence="2" id="KW-1185">Reference proteome</keyword>
<dbReference type="EMBL" id="JACXAE010000009">
    <property type="protein sequence ID" value="MBD2770811.1"/>
    <property type="molecule type" value="Genomic_DNA"/>
</dbReference>
<accession>A0A8J6XHN3</accession>
<dbReference type="Proteomes" id="UP000629098">
    <property type="component" value="Unassembled WGS sequence"/>
</dbReference>
<dbReference type="Pfam" id="PF11209">
    <property type="entry name" value="LmeA"/>
    <property type="match status" value="1"/>
</dbReference>
<gene>
    <name evidence="1" type="ORF">ICL16_01385</name>
</gene>
<comment type="caution">
    <text evidence="1">The sequence shown here is derived from an EMBL/GenBank/DDBJ whole genome shotgun (WGS) entry which is preliminary data.</text>
</comment>
<name>A0A8J6XHN3_9CYAN</name>
<proteinExistence type="predicted"/>
<dbReference type="RefSeq" id="WP_190825102.1">
    <property type="nucleotide sequence ID" value="NZ_CAWPPI010000009.1"/>
</dbReference>